<dbReference type="STRING" id="97359.A0A550CS19"/>
<dbReference type="NCBIfam" id="TIGR00756">
    <property type="entry name" value="PPR"/>
    <property type="match status" value="1"/>
</dbReference>
<evidence type="ECO:0008006" key="6">
    <source>
        <dbReference type="Google" id="ProtNLM"/>
    </source>
</evidence>
<feature type="compositionally biased region" description="Polar residues" evidence="3">
    <location>
        <begin position="28"/>
        <end position="46"/>
    </location>
</feature>
<evidence type="ECO:0000313" key="4">
    <source>
        <dbReference type="EMBL" id="TRM67580.1"/>
    </source>
</evidence>
<accession>A0A550CS19</accession>
<name>A0A550CS19_9AGAR</name>
<dbReference type="PANTHER" id="PTHR47942">
    <property type="entry name" value="TETRATRICOPEPTIDE REPEAT (TPR)-LIKE SUPERFAMILY PROTEIN-RELATED"/>
    <property type="match status" value="1"/>
</dbReference>
<feature type="repeat" description="PPR" evidence="2">
    <location>
        <begin position="138"/>
        <end position="172"/>
    </location>
</feature>
<comment type="caution">
    <text evidence="4">The sequence shown here is derived from an EMBL/GenBank/DDBJ whole genome shotgun (WGS) entry which is preliminary data.</text>
</comment>
<proteinExistence type="predicted"/>
<dbReference type="Pfam" id="PF13041">
    <property type="entry name" value="PPR_2"/>
    <property type="match status" value="1"/>
</dbReference>
<dbReference type="Gene3D" id="1.25.40.10">
    <property type="entry name" value="Tetratricopeptide repeat domain"/>
    <property type="match status" value="2"/>
</dbReference>
<sequence length="599" mass="66837">MLRSAESALLGRLLAPSTRCYATAARTRSSMQGDLQKRGLTQTQFEQLPRDVRRSIQFGKPAKDEKKQVSDSGAEKKSTSEAKVHRSKHWDPSKDESKTDKKMLDPYVLSKRLQKMCADGNLEAAIETLKNMPRDASSTPVWNMMIWECMKANKYKTAYQLYVEMKRRGYSPSIRTFKTMFTGLSRIEHWPTHSKQLDNARSLYTAFMQFVKSVQKHDPTSDQLTVDPLASYIKILADSGNHREMWDVYNDLDPEGPLAANALIFTAMFNGLADMGPSEGGEAKLLWQQALKANITLDSHIVSTAIAALAKGRPNDQALALKLLADHYGLSAPFEKPADGVRLALPPSALYSALSLANALQKPQTTMHFFDEVRKRPRALGGEEIIDRGHVEEVLKAHAALASPGSPPTALRLLQWMLQTEAKRGADGLKLRPSLRTFNIVLIACWRGSDWPAALSTFHLMTGYLADDLADGRSGQMPREQRARGRNLEPTAEALSTMVRTAHTTGDLAVMRHAVRVVEACGADELLVTHRRAAEETRRLQKGRVFYVGKLAGAVAELLDTLFAKAPPRPHEKEKWEKLRQQAKNVAKKLQYDEPFLPS</sequence>
<dbReference type="InterPro" id="IPR002885">
    <property type="entry name" value="PPR_rpt"/>
</dbReference>
<organism evidence="4 5">
    <name type="scientific">Schizophyllum amplum</name>
    <dbReference type="NCBI Taxonomy" id="97359"/>
    <lineage>
        <taxon>Eukaryota</taxon>
        <taxon>Fungi</taxon>
        <taxon>Dikarya</taxon>
        <taxon>Basidiomycota</taxon>
        <taxon>Agaricomycotina</taxon>
        <taxon>Agaricomycetes</taxon>
        <taxon>Agaricomycetidae</taxon>
        <taxon>Agaricales</taxon>
        <taxon>Schizophyllaceae</taxon>
        <taxon>Schizophyllum</taxon>
    </lineage>
</organism>
<keyword evidence="1" id="KW-0677">Repeat</keyword>
<reference evidence="4 5" key="1">
    <citation type="journal article" date="2019" name="New Phytol.">
        <title>Comparative genomics reveals unique wood-decay strategies and fruiting body development in the Schizophyllaceae.</title>
        <authorList>
            <person name="Almasi E."/>
            <person name="Sahu N."/>
            <person name="Krizsan K."/>
            <person name="Balint B."/>
            <person name="Kovacs G.M."/>
            <person name="Kiss B."/>
            <person name="Cseklye J."/>
            <person name="Drula E."/>
            <person name="Henrissat B."/>
            <person name="Nagy I."/>
            <person name="Chovatia M."/>
            <person name="Adam C."/>
            <person name="LaButti K."/>
            <person name="Lipzen A."/>
            <person name="Riley R."/>
            <person name="Grigoriev I.V."/>
            <person name="Nagy L.G."/>
        </authorList>
    </citation>
    <scope>NUCLEOTIDE SEQUENCE [LARGE SCALE GENOMIC DNA]</scope>
    <source>
        <strain evidence="4 5">NL-1724</strain>
    </source>
</reference>
<dbReference type="InterPro" id="IPR051222">
    <property type="entry name" value="PPR/CCM1_RNA-binding"/>
</dbReference>
<dbReference type="OrthoDB" id="185373at2759"/>
<dbReference type="AlphaFoldDB" id="A0A550CS19"/>
<feature type="region of interest" description="Disordered" evidence="3">
    <location>
        <begin position="28"/>
        <end position="102"/>
    </location>
</feature>
<protein>
    <recommendedName>
        <fullName evidence="6">Pentacotripeptide-repeat region of PRORP domain-containing protein</fullName>
    </recommendedName>
</protein>
<dbReference type="InterPro" id="IPR011990">
    <property type="entry name" value="TPR-like_helical_dom_sf"/>
</dbReference>
<evidence type="ECO:0000256" key="1">
    <source>
        <dbReference type="ARBA" id="ARBA00022737"/>
    </source>
</evidence>
<evidence type="ECO:0000256" key="3">
    <source>
        <dbReference type="SAM" id="MobiDB-lite"/>
    </source>
</evidence>
<dbReference type="PANTHER" id="PTHR47942:SF63">
    <property type="entry name" value="PENTATRICOPEPTIDE REPEAT-CONTAINING PROTEIN"/>
    <property type="match status" value="1"/>
</dbReference>
<keyword evidence="5" id="KW-1185">Reference proteome</keyword>
<gene>
    <name evidence="4" type="ORF">BD626DRAFT_544991</name>
</gene>
<dbReference type="EMBL" id="VDMD01000002">
    <property type="protein sequence ID" value="TRM67580.1"/>
    <property type="molecule type" value="Genomic_DNA"/>
</dbReference>
<evidence type="ECO:0000256" key="2">
    <source>
        <dbReference type="PROSITE-ProRule" id="PRU00708"/>
    </source>
</evidence>
<dbReference type="Proteomes" id="UP000320762">
    <property type="component" value="Unassembled WGS sequence"/>
</dbReference>
<evidence type="ECO:0000313" key="5">
    <source>
        <dbReference type="Proteomes" id="UP000320762"/>
    </source>
</evidence>
<feature type="compositionally biased region" description="Basic and acidic residues" evidence="3">
    <location>
        <begin position="61"/>
        <end position="102"/>
    </location>
</feature>
<dbReference type="PROSITE" id="PS51375">
    <property type="entry name" value="PPR"/>
    <property type="match status" value="1"/>
</dbReference>